<dbReference type="SUPFAM" id="SSF53474">
    <property type="entry name" value="alpha/beta-Hydrolases"/>
    <property type="match status" value="1"/>
</dbReference>
<dbReference type="GO" id="GO:0016787">
    <property type="term" value="F:hydrolase activity"/>
    <property type="evidence" value="ECO:0007669"/>
    <property type="project" value="UniProtKB-KW"/>
</dbReference>
<proteinExistence type="predicted"/>
<dbReference type="Pfam" id="PF06821">
    <property type="entry name" value="Ser_hydrolase"/>
    <property type="match status" value="1"/>
</dbReference>
<reference evidence="1" key="1">
    <citation type="submission" date="2024-05" db="EMBL/GenBank/DDBJ databases">
        <authorList>
            <person name="Yu L."/>
        </authorList>
    </citation>
    <scope>NUCLEOTIDE SEQUENCE</scope>
    <source>
        <strain evidence="1">G08B096</strain>
    </source>
</reference>
<sequence>MIGVVVPGIDGSGETHWQTSWERAEPEFTRFAPSSWSEPERDDWRLALAAALTAAGPRAIVVAHSLGCLAAVDALLDRLPAAGAFLVAPPDVDGPAYPEAAASFRGIRLARLDVPALVVASDDDPFSSSAATARFADAIGAGVVSVGRFGHLNAASGLGDWPEGRRLLAAFAIGLGAD</sequence>
<dbReference type="InterPro" id="IPR010662">
    <property type="entry name" value="RBBP9/YdeN"/>
</dbReference>
<protein>
    <submittedName>
        <fullName evidence="1">Alpha/beta hydrolase</fullName>
    </submittedName>
</protein>
<accession>A0AAU7W5D0</accession>
<name>A0AAU7W5D0_9MICO</name>
<gene>
    <name evidence="1" type="ORF">ABIQ69_15930</name>
</gene>
<keyword evidence="1" id="KW-0378">Hydrolase</keyword>
<organism evidence="1">
    <name type="scientific">Agromyces sp. G08B096</name>
    <dbReference type="NCBI Taxonomy" id="3156399"/>
    <lineage>
        <taxon>Bacteria</taxon>
        <taxon>Bacillati</taxon>
        <taxon>Actinomycetota</taxon>
        <taxon>Actinomycetes</taxon>
        <taxon>Micrococcales</taxon>
        <taxon>Microbacteriaceae</taxon>
        <taxon>Agromyces</taxon>
    </lineage>
</organism>
<dbReference type="AlphaFoldDB" id="A0AAU7W5D0"/>
<evidence type="ECO:0000313" key="1">
    <source>
        <dbReference type="EMBL" id="XBX82080.1"/>
    </source>
</evidence>
<dbReference type="InterPro" id="IPR029058">
    <property type="entry name" value="AB_hydrolase_fold"/>
</dbReference>
<dbReference type="RefSeq" id="WP_350348101.1">
    <property type="nucleotide sequence ID" value="NZ_CP158374.1"/>
</dbReference>
<dbReference type="EMBL" id="CP158374">
    <property type="protein sequence ID" value="XBX82080.1"/>
    <property type="molecule type" value="Genomic_DNA"/>
</dbReference>
<dbReference type="Gene3D" id="3.40.50.1820">
    <property type="entry name" value="alpha/beta hydrolase"/>
    <property type="match status" value="1"/>
</dbReference>